<dbReference type="Proteomes" id="UP000708208">
    <property type="component" value="Unassembled WGS sequence"/>
</dbReference>
<gene>
    <name evidence="2" type="ORF">AFUS01_LOCUS38564</name>
</gene>
<feature type="region of interest" description="Disordered" evidence="1">
    <location>
        <begin position="1"/>
        <end position="23"/>
    </location>
</feature>
<comment type="caution">
    <text evidence="2">The sequence shown here is derived from an EMBL/GenBank/DDBJ whole genome shotgun (WGS) entry which is preliminary data.</text>
</comment>
<evidence type="ECO:0000313" key="3">
    <source>
        <dbReference type="Proteomes" id="UP000708208"/>
    </source>
</evidence>
<sequence>MADVGHSRPHGPNSWATFGNRTRGLSCPVQRSESLVFMQGIFTFSQSQLRVGKKLHISDLVTSDRTCSSRVQ</sequence>
<evidence type="ECO:0000256" key="1">
    <source>
        <dbReference type="SAM" id="MobiDB-lite"/>
    </source>
</evidence>
<name>A0A8J2L9E1_9HEXA</name>
<evidence type="ECO:0000313" key="2">
    <source>
        <dbReference type="EMBL" id="CAG7828653.1"/>
    </source>
</evidence>
<dbReference type="EMBL" id="CAJVCH010548251">
    <property type="protein sequence ID" value="CAG7828653.1"/>
    <property type="molecule type" value="Genomic_DNA"/>
</dbReference>
<organism evidence="2 3">
    <name type="scientific">Allacma fusca</name>
    <dbReference type="NCBI Taxonomy" id="39272"/>
    <lineage>
        <taxon>Eukaryota</taxon>
        <taxon>Metazoa</taxon>
        <taxon>Ecdysozoa</taxon>
        <taxon>Arthropoda</taxon>
        <taxon>Hexapoda</taxon>
        <taxon>Collembola</taxon>
        <taxon>Symphypleona</taxon>
        <taxon>Sminthuridae</taxon>
        <taxon>Allacma</taxon>
    </lineage>
</organism>
<dbReference type="AlphaFoldDB" id="A0A8J2L9E1"/>
<reference evidence="2" key="1">
    <citation type="submission" date="2021-06" db="EMBL/GenBank/DDBJ databases">
        <authorList>
            <person name="Hodson N. C."/>
            <person name="Mongue J. A."/>
            <person name="Jaron S. K."/>
        </authorList>
    </citation>
    <scope>NUCLEOTIDE SEQUENCE</scope>
</reference>
<keyword evidence="3" id="KW-1185">Reference proteome</keyword>
<proteinExistence type="predicted"/>
<accession>A0A8J2L9E1</accession>
<protein>
    <submittedName>
        <fullName evidence="2">Uncharacterized protein</fullName>
    </submittedName>
</protein>